<reference evidence="1" key="1">
    <citation type="journal article" date="2021" name="Proc. Natl. Acad. Sci. U.S.A.">
        <title>A Catalog of Tens of Thousands of Viruses from Human Metagenomes Reveals Hidden Associations with Chronic Diseases.</title>
        <authorList>
            <person name="Tisza M.J."/>
            <person name="Buck C.B."/>
        </authorList>
    </citation>
    <scope>NUCLEOTIDE SEQUENCE</scope>
    <source>
        <strain evidence="1">CtGMq5</strain>
    </source>
</reference>
<accession>A0A8S5NNK8</accession>
<dbReference type="EMBL" id="BK015206">
    <property type="protein sequence ID" value="DAD95948.1"/>
    <property type="molecule type" value="Genomic_DNA"/>
</dbReference>
<evidence type="ECO:0000313" key="1">
    <source>
        <dbReference type="EMBL" id="DAD95948.1"/>
    </source>
</evidence>
<sequence length="90" mass="10032">MRLIDADRLRKIFEDGEYPCKLQDMLLGIVDVQPTALDADKVVEQLKALKMRYFLTIANTGDADKDCAYKNIANTIDKAVEIVKGGGLNE</sequence>
<organism evidence="1">
    <name type="scientific">Siphoviridae sp. ctGMq5</name>
    <dbReference type="NCBI Taxonomy" id="2826220"/>
    <lineage>
        <taxon>Viruses</taxon>
        <taxon>Duplodnaviria</taxon>
        <taxon>Heunggongvirae</taxon>
        <taxon>Uroviricota</taxon>
        <taxon>Caudoviricetes</taxon>
    </lineage>
</organism>
<name>A0A8S5NNK8_9CAUD</name>
<protein>
    <submittedName>
        <fullName evidence="1">Uncharacterized protein</fullName>
    </submittedName>
</protein>
<proteinExistence type="predicted"/>